<dbReference type="RefSeq" id="WP_345416616.1">
    <property type="nucleotide sequence ID" value="NZ_BAABGT010000032.1"/>
</dbReference>
<proteinExistence type="predicted"/>
<comment type="caution">
    <text evidence="1">The sequence shown here is derived from an EMBL/GenBank/DDBJ whole genome shotgun (WGS) entry which is preliminary data.</text>
</comment>
<gene>
    <name evidence="1" type="ORF">GCM10023175_25920</name>
</gene>
<reference evidence="2" key="1">
    <citation type="journal article" date="2019" name="Int. J. Syst. Evol. Microbiol.">
        <title>The Global Catalogue of Microorganisms (GCM) 10K type strain sequencing project: providing services to taxonomists for standard genome sequencing and annotation.</title>
        <authorList>
            <consortium name="The Broad Institute Genomics Platform"/>
            <consortium name="The Broad Institute Genome Sequencing Center for Infectious Disease"/>
            <person name="Wu L."/>
            <person name="Ma J."/>
        </authorList>
    </citation>
    <scope>NUCLEOTIDE SEQUENCE [LARGE SCALE GENOMIC DNA]</scope>
    <source>
        <strain evidence="2">JCM 17906</strain>
    </source>
</reference>
<dbReference type="Pfam" id="PF19586">
    <property type="entry name" value="DUF6093"/>
    <property type="match status" value="1"/>
</dbReference>
<sequence>MTVDSILRRARRQREQLMRSTCRILRPGGDPVFDPATGEYTTPDEAVVYEGRCRVKQPGSAYRDPDSGERELIVGELVVELPWAQASANDPVRVDGTVVVTASDDAWIIGKRLPVLAVTTSSDTGTHYEVRVVSQDRPGDT</sequence>
<evidence type="ECO:0000313" key="2">
    <source>
        <dbReference type="Proteomes" id="UP001501598"/>
    </source>
</evidence>
<protein>
    <recommendedName>
        <fullName evidence="3">Head-to-tail stopper</fullName>
    </recommendedName>
</protein>
<keyword evidence="2" id="KW-1185">Reference proteome</keyword>
<dbReference type="InterPro" id="IPR046075">
    <property type="entry name" value="DUF6093"/>
</dbReference>
<name>A0ABP8RSS1_9PSEU</name>
<evidence type="ECO:0008006" key="3">
    <source>
        <dbReference type="Google" id="ProtNLM"/>
    </source>
</evidence>
<evidence type="ECO:0000313" key="1">
    <source>
        <dbReference type="EMBL" id="GAA4545656.1"/>
    </source>
</evidence>
<organism evidence="1 2">
    <name type="scientific">Pseudonocardia xishanensis</name>
    <dbReference type="NCBI Taxonomy" id="630995"/>
    <lineage>
        <taxon>Bacteria</taxon>
        <taxon>Bacillati</taxon>
        <taxon>Actinomycetota</taxon>
        <taxon>Actinomycetes</taxon>
        <taxon>Pseudonocardiales</taxon>
        <taxon>Pseudonocardiaceae</taxon>
        <taxon>Pseudonocardia</taxon>
    </lineage>
</organism>
<accession>A0ABP8RSS1</accession>
<dbReference type="EMBL" id="BAABGT010000032">
    <property type="protein sequence ID" value="GAA4545656.1"/>
    <property type="molecule type" value="Genomic_DNA"/>
</dbReference>
<dbReference type="Proteomes" id="UP001501598">
    <property type="component" value="Unassembled WGS sequence"/>
</dbReference>